<sequence>MGFLEFYRAIQKAVENFTQINGYLEKNIILLAELNKIGKKQ</sequence>
<gene>
    <name evidence="1" type="ORF">clem_02775</name>
</gene>
<accession>A0A222NZW6</accession>
<dbReference type="Proteomes" id="UP000201728">
    <property type="component" value="Chromosome"/>
</dbReference>
<proteinExistence type="predicted"/>
<dbReference type="AlphaFoldDB" id="A0A222NZW6"/>
<keyword evidence="2" id="KW-1185">Reference proteome</keyword>
<organism evidence="1 2">
    <name type="scientific">Legionella clemsonensis</name>
    <dbReference type="NCBI Taxonomy" id="1867846"/>
    <lineage>
        <taxon>Bacteria</taxon>
        <taxon>Pseudomonadati</taxon>
        <taxon>Pseudomonadota</taxon>
        <taxon>Gammaproteobacteria</taxon>
        <taxon>Legionellales</taxon>
        <taxon>Legionellaceae</taxon>
        <taxon>Legionella</taxon>
    </lineage>
</organism>
<protein>
    <submittedName>
        <fullName evidence="1">Uncharacterized protein</fullName>
    </submittedName>
</protein>
<evidence type="ECO:0000313" key="1">
    <source>
        <dbReference type="EMBL" id="ASQ45116.1"/>
    </source>
</evidence>
<dbReference type="KEGG" id="lcd:clem_02775"/>
<reference evidence="2" key="1">
    <citation type="submission" date="2016-07" db="EMBL/GenBank/DDBJ databases">
        <authorList>
            <person name="Florea S."/>
            <person name="Webb J.S."/>
            <person name="Jaromczyk J."/>
            <person name="Schardl C.L."/>
        </authorList>
    </citation>
    <scope>NUCLEOTIDE SEQUENCE [LARGE SCALE GENOMIC DNA]</scope>
    <source>
        <strain evidence="2">CDC-D5610</strain>
    </source>
</reference>
<dbReference type="EMBL" id="CP016397">
    <property type="protein sequence ID" value="ASQ45116.1"/>
    <property type="molecule type" value="Genomic_DNA"/>
</dbReference>
<dbReference type="RefSeq" id="WP_269766804.1">
    <property type="nucleotide sequence ID" value="NZ_CP016397.1"/>
</dbReference>
<evidence type="ECO:0000313" key="2">
    <source>
        <dbReference type="Proteomes" id="UP000201728"/>
    </source>
</evidence>
<name>A0A222NZW6_9GAMM</name>